<protein>
    <submittedName>
        <fullName evidence="1">Uncharacterized protein</fullName>
    </submittedName>
</protein>
<evidence type="ECO:0000313" key="1">
    <source>
        <dbReference type="EMBL" id="JAH97371.1"/>
    </source>
</evidence>
<accession>A0A0E9X4J1</accession>
<organism evidence="1">
    <name type="scientific">Anguilla anguilla</name>
    <name type="common">European freshwater eel</name>
    <name type="synonym">Muraena anguilla</name>
    <dbReference type="NCBI Taxonomy" id="7936"/>
    <lineage>
        <taxon>Eukaryota</taxon>
        <taxon>Metazoa</taxon>
        <taxon>Chordata</taxon>
        <taxon>Craniata</taxon>
        <taxon>Vertebrata</taxon>
        <taxon>Euteleostomi</taxon>
        <taxon>Actinopterygii</taxon>
        <taxon>Neopterygii</taxon>
        <taxon>Teleostei</taxon>
        <taxon>Anguilliformes</taxon>
        <taxon>Anguillidae</taxon>
        <taxon>Anguilla</taxon>
    </lineage>
</organism>
<dbReference type="EMBL" id="GBXM01011206">
    <property type="protein sequence ID" value="JAH97371.1"/>
    <property type="molecule type" value="Transcribed_RNA"/>
</dbReference>
<sequence>MKNLHCQCLSDHFLNELQKYELSVSKYKCISNRLDTQNPISSITVDLIFLPL</sequence>
<dbReference type="AlphaFoldDB" id="A0A0E9X4J1"/>
<proteinExistence type="predicted"/>
<reference evidence="1" key="1">
    <citation type="submission" date="2014-11" db="EMBL/GenBank/DDBJ databases">
        <authorList>
            <person name="Amaro Gonzalez C."/>
        </authorList>
    </citation>
    <scope>NUCLEOTIDE SEQUENCE</scope>
</reference>
<reference evidence="1" key="2">
    <citation type="journal article" date="2015" name="Fish Shellfish Immunol.">
        <title>Early steps in the European eel (Anguilla anguilla)-Vibrio vulnificus interaction in the gills: Role of the RtxA13 toxin.</title>
        <authorList>
            <person name="Callol A."/>
            <person name="Pajuelo D."/>
            <person name="Ebbesson L."/>
            <person name="Teles M."/>
            <person name="MacKenzie S."/>
            <person name="Amaro C."/>
        </authorList>
    </citation>
    <scope>NUCLEOTIDE SEQUENCE</scope>
</reference>
<name>A0A0E9X4J1_ANGAN</name>